<dbReference type="EMBL" id="ASWF01000003">
    <property type="protein sequence ID" value="EOT75710.1"/>
    <property type="molecule type" value="Genomic_DNA"/>
</dbReference>
<evidence type="ECO:0000313" key="3">
    <source>
        <dbReference type="EMBL" id="EOH77017.1"/>
    </source>
</evidence>
<dbReference type="EMBL" id="AJAL01000014">
    <property type="protein sequence ID" value="EOH77017.1"/>
    <property type="molecule type" value="Genomic_DNA"/>
</dbReference>
<evidence type="ECO:0000313" key="5">
    <source>
        <dbReference type="Proteomes" id="UP000013877"/>
    </source>
</evidence>
<dbReference type="eggNOG" id="ENOG50322ZC">
    <property type="taxonomic scope" value="Bacteria"/>
</dbReference>
<evidence type="ECO:0000313" key="6">
    <source>
        <dbReference type="Proteomes" id="UP000014158"/>
    </source>
</evidence>
<keyword evidence="2" id="KW-0732">Signal</keyword>
<evidence type="ECO:0000256" key="1">
    <source>
        <dbReference type="SAM" id="MobiDB-lite"/>
    </source>
</evidence>
<evidence type="ECO:0008006" key="7">
    <source>
        <dbReference type="Google" id="ProtNLM"/>
    </source>
</evidence>
<dbReference type="Proteomes" id="UP000014158">
    <property type="component" value="Unassembled WGS sequence"/>
</dbReference>
<feature type="signal peptide" evidence="2">
    <location>
        <begin position="1"/>
        <end position="21"/>
    </location>
</feature>
<name>R2NYE1_9ENTE</name>
<dbReference type="AlphaFoldDB" id="R2NYE1"/>
<feature type="chain" id="PRO_5038674984" description="DUF3221 domain-containing protein" evidence="2">
    <location>
        <begin position="22"/>
        <end position="195"/>
    </location>
</feature>
<accession>R2NYE1</accession>
<evidence type="ECO:0000256" key="2">
    <source>
        <dbReference type="SAM" id="SignalP"/>
    </source>
</evidence>
<keyword evidence="6" id="KW-1185">Reference proteome</keyword>
<feature type="compositionally biased region" description="Low complexity" evidence="1">
    <location>
        <begin position="48"/>
        <end position="59"/>
    </location>
</feature>
<dbReference type="RefSeq" id="WP_010745798.1">
    <property type="nucleotide sequence ID" value="NZ_ASWF01000003.1"/>
</dbReference>
<protein>
    <recommendedName>
        <fullName evidence="7">DUF3221 domain-containing protein</fullName>
    </recommendedName>
</protein>
<feature type="compositionally biased region" description="Low complexity" evidence="1">
    <location>
        <begin position="27"/>
        <end position="36"/>
    </location>
</feature>
<reference evidence="3 5" key="1">
    <citation type="submission" date="2013-02" db="EMBL/GenBank/DDBJ databases">
        <title>The Genome Sequence of Enterococcus raffinosus ATCC_49464.</title>
        <authorList>
            <consortium name="The Broad Institute Genome Sequencing Platform"/>
            <consortium name="The Broad Institute Genome Sequencing Center for Infectious Disease"/>
            <person name="Earl A.M."/>
            <person name="Gilmore M.S."/>
            <person name="Lebreton F."/>
            <person name="Walker B."/>
            <person name="Young S.K."/>
            <person name="Zeng Q."/>
            <person name="Gargeya S."/>
            <person name="Fitzgerald M."/>
            <person name="Haas B."/>
            <person name="Abouelleil A."/>
            <person name="Alvarado L."/>
            <person name="Arachchi H.M."/>
            <person name="Berlin A.M."/>
            <person name="Chapman S.B."/>
            <person name="Dewar J."/>
            <person name="Goldberg J."/>
            <person name="Griggs A."/>
            <person name="Gujja S."/>
            <person name="Hansen M."/>
            <person name="Howarth C."/>
            <person name="Imamovic A."/>
            <person name="Larimer J."/>
            <person name="McCowan C."/>
            <person name="Murphy C."/>
            <person name="Neiman D."/>
            <person name="Pearson M."/>
            <person name="Priest M."/>
            <person name="Roberts A."/>
            <person name="Saif S."/>
            <person name="Shea T."/>
            <person name="Sisk P."/>
            <person name="Sykes S."/>
            <person name="Wortman J."/>
            <person name="Nusbaum C."/>
            <person name="Birren B."/>
        </authorList>
    </citation>
    <scope>NUCLEOTIDE SEQUENCE [LARGE SCALE GENOMIC DNA]</scope>
    <source>
        <strain evidence="3 5">ATCC 49464</strain>
    </source>
</reference>
<evidence type="ECO:0000313" key="4">
    <source>
        <dbReference type="EMBL" id="EOT75710.1"/>
    </source>
</evidence>
<gene>
    <name evidence="4" type="ORF">I590_02534</name>
    <name evidence="3" type="ORF">UAK_02590</name>
</gene>
<dbReference type="HOGENOM" id="CLU_110634_0_0_9"/>
<sequence>MKKICLVVLPLLLLTACSGNKEQAKNSSSSSTTVSSIEKASNSKEKQNSSSTASSSSDNNVNIDKFQEYLSTNPKDFESFVDQYYSITPTTDQSKVFSKLIKGKTFTFTGTVIEPMGQRIAVIADNKFSNQSWTDSVSTSPSASYVIFVKDLNNTNEFNIGDKVTFTGIMSSAGANFDSMHAQWDMTNGKMQKLQ</sequence>
<dbReference type="Proteomes" id="UP000013877">
    <property type="component" value="Unassembled WGS sequence"/>
</dbReference>
<feature type="region of interest" description="Disordered" evidence="1">
    <location>
        <begin position="22"/>
        <end position="59"/>
    </location>
</feature>
<comment type="caution">
    <text evidence="3">The sequence shown here is derived from an EMBL/GenBank/DDBJ whole genome shotgun (WGS) entry which is preliminary data.</text>
</comment>
<reference evidence="4 6" key="2">
    <citation type="submission" date="2013-03" db="EMBL/GenBank/DDBJ databases">
        <title>The Genome Sequence of Enterococcus raffinosus ATCC_49464 (PacBio/Illumina hybrid assembly).</title>
        <authorList>
            <consortium name="The Broad Institute Genomics Platform"/>
            <consortium name="The Broad Institute Genome Sequencing Center for Infectious Disease"/>
            <person name="Earl A."/>
            <person name="Russ C."/>
            <person name="Gilmore M."/>
            <person name="Surin D."/>
            <person name="Walker B."/>
            <person name="Young S."/>
            <person name="Zeng Q."/>
            <person name="Gargeya S."/>
            <person name="Fitzgerald M."/>
            <person name="Haas B."/>
            <person name="Abouelleil A."/>
            <person name="Allen A.W."/>
            <person name="Alvarado L."/>
            <person name="Arachchi H.M."/>
            <person name="Berlin A.M."/>
            <person name="Chapman S.B."/>
            <person name="Gainer-Dewar J."/>
            <person name="Goldberg J."/>
            <person name="Griggs A."/>
            <person name="Gujja S."/>
            <person name="Hansen M."/>
            <person name="Howarth C."/>
            <person name="Imamovic A."/>
            <person name="Ireland A."/>
            <person name="Larimer J."/>
            <person name="McCowan C."/>
            <person name="Murphy C."/>
            <person name="Pearson M."/>
            <person name="Poon T.W."/>
            <person name="Priest M."/>
            <person name="Roberts A."/>
            <person name="Saif S."/>
            <person name="Shea T."/>
            <person name="Sisk P."/>
            <person name="Sykes S."/>
            <person name="Wortman J."/>
            <person name="Nusbaum C."/>
            <person name="Birren B."/>
        </authorList>
    </citation>
    <scope>NUCLEOTIDE SEQUENCE [LARGE SCALE GENOMIC DNA]</scope>
    <source>
        <strain evidence="4 6">ATCC 49464</strain>
    </source>
</reference>
<dbReference type="PATRIC" id="fig|1158602.3.peg.2592"/>
<dbReference type="PROSITE" id="PS51257">
    <property type="entry name" value="PROKAR_LIPOPROTEIN"/>
    <property type="match status" value="1"/>
</dbReference>
<organism evidence="3 5">
    <name type="scientific">Enterococcus raffinosus ATCC 49464</name>
    <dbReference type="NCBI Taxonomy" id="1158602"/>
    <lineage>
        <taxon>Bacteria</taxon>
        <taxon>Bacillati</taxon>
        <taxon>Bacillota</taxon>
        <taxon>Bacilli</taxon>
        <taxon>Lactobacillales</taxon>
        <taxon>Enterococcaceae</taxon>
        <taxon>Enterococcus</taxon>
    </lineage>
</organism>
<proteinExistence type="predicted"/>